<keyword evidence="4" id="KW-1185">Reference proteome</keyword>
<protein>
    <recommendedName>
        <fullName evidence="6">Prepilin-type N-terminal cleavage/methylation domain-containing protein</fullName>
    </recommendedName>
</protein>
<reference evidence="3 4" key="1">
    <citation type="journal article" date="2015" name="Genome Announc.">
        <title>Expanding the biotechnology potential of lactobacilli through comparative genomics of 213 strains and associated genera.</title>
        <authorList>
            <person name="Sun Z."/>
            <person name="Harris H.M."/>
            <person name="McCann A."/>
            <person name="Guo C."/>
            <person name="Argimon S."/>
            <person name="Zhang W."/>
            <person name="Yang X."/>
            <person name="Jeffery I.B."/>
            <person name="Cooney J.C."/>
            <person name="Kagawa T.F."/>
            <person name="Liu W."/>
            <person name="Song Y."/>
            <person name="Salvetti E."/>
            <person name="Wrobel A."/>
            <person name="Rasinkangas P."/>
            <person name="Parkhill J."/>
            <person name="Rea M.C."/>
            <person name="O'Sullivan O."/>
            <person name="Ritari J."/>
            <person name="Douillard F.P."/>
            <person name="Paul Ross R."/>
            <person name="Yang R."/>
            <person name="Briner A.E."/>
            <person name="Felis G.E."/>
            <person name="de Vos W.M."/>
            <person name="Barrangou R."/>
            <person name="Klaenhammer T.R."/>
            <person name="Caufield P.W."/>
            <person name="Cui Y."/>
            <person name="Zhang H."/>
            <person name="O'Toole P.W."/>
        </authorList>
    </citation>
    <scope>NUCLEOTIDE SEQUENCE [LARGE SCALE GENOMIC DNA]</scope>
    <source>
        <strain evidence="3 4">DSM 22696</strain>
    </source>
</reference>
<dbReference type="EMBL" id="JQCB01000022">
    <property type="protein sequence ID" value="KRN93580.1"/>
    <property type="molecule type" value="Genomic_DNA"/>
</dbReference>
<sequence>MLWRKSRAAFTLVETLVTLGIVTLSLTVGIMAFKTTRELQTERAFIKTVVSYVEQAKGQGLHDGQIKLTFRQRDLLYFDVLGKREQKLPYPQSLRVIAGASISFNGDQMIGPQEIVFKSQRGRYYDLKPQLGWGIIHVSEI</sequence>
<dbReference type="RefSeq" id="WP_057811680.1">
    <property type="nucleotide sequence ID" value="NZ_JQCB01000022.1"/>
</dbReference>
<gene>
    <name evidence="3" type="ORF">IV55_GL000999</name>
    <name evidence="2" type="ORF">LSI01_15470</name>
</gene>
<dbReference type="Proteomes" id="UP000321429">
    <property type="component" value="Unassembled WGS sequence"/>
</dbReference>
<keyword evidence="1" id="KW-0472">Membrane</keyword>
<evidence type="ECO:0000313" key="5">
    <source>
        <dbReference type="Proteomes" id="UP000321429"/>
    </source>
</evidence>
<dbReference type="OrthoDB" id="2311569at2"/>
<comment type="caution">
    <text evidence="3">The sequence shown here is derived from an EMBL/GenBank/DDBJ whole genome shotgun (WGS) entry which is preliminary data.</text>
</comment>
<keyword evidence="1" id="KW-1133">Transmembrane helix</keyword>
<dbReference type="PATRIC" id="fig|348151.3.peg.1022"/>
<proteinExistence type="predicted"/>
<reference evidence="2 5" key="2">
    <citation type="submission" date="2019-07" db="EMBL/GenBank/DDBJ databases">
        <title>Whole genome shotgun sequence of Lactobacillus siliginis NBRC 101315.</title>
        <authorList>
            <person name="Hosoyama A."/>
            <person name="Uohara A."/>
            <person name="Ohji S."/>
            <person name="Ichikawa N."/>
        </authorList>
    </citation>
    <scope>NUCLEOTIDE SEQUENCE [LARGE SCALE GENOMIC DNA]</scope>
    <source>
        <strain evidence="2 5">NBRC 101315</strain>
    </source>
</reference>
<dbReference type="EMBL" id="BJUD01000040">
    <property type="protein sequence ID" value="GEK29236.1"/>
    <property type="molecule type" value="Genomic_DNA"/>
</dbReference>
<dbReference type="STRING" id="348151.IV55_GL000999"/>
<evidence type="ECO:0000313" key="2">
    <source>
        <dbReference type="EMBL" id="GEK29236.1"/>
    </source>
</evidence>
<dbReference type="Proteomes" id="UP000051139">
    <property type="component" value="Unassembled WGS sequence"/>
</dbReference>
<name>A0A0R2L263_9LACO</name>
<organism evidence="3 4">
    <name type="scientific">Furfurilactobacillus siliginis</name>
    <dbReference type="NCBI Taxonomy" id="348151"/>
    <lineage>
        <taxon>Bacteria</taxon>
        <taxon>Bacillati</taxon>
        <taxon>Bacillota</taxon>
        <taxon>Bacilli</taxon>
        <taxon>Lactobacillales</taxon>
        <taxon>Lactobacillaceae</taxon>
        <taxon>Furfurilactobacillus</taxon>
    </lineage>
</organism>
<accession>A0A0R2L263</accession>
<feature type="transmembrane region" description="Helical" evidence="1">
    <location>
        <begin position="12"/>
        <end position="33"/>
    </location>
</feature>
<keyword evidence="1" id="KW-0812">Transmembrane</keyword>
<evidence type="ECO:0008006" key="6">
    <source>
        <dbReference type="Google" id="ProtNLM"/>
    </source>
</evidence>
<evidence type="ECO:0000313" key="4">
    <source>
        <dbReference type="Proteomes" id="UP000051139"/>
    </source>
</evidence>
<evidence type="ECO:0000313" key="3">
    <source>
        <dbReference type="EMBL" id="KRN93580.1"/>
    </source>
</evidence>
<dbReference type="AlphaFoldDB" id="A0A0R2L263"/>
<evidence type="ECO:0000256" key="1">
    <source>
        <dbReference type="SAM" id="Phobius"/>
    </source>
</evidence>